<organism evidence="1">
    <name type="scientific">Fusarium oxysporum f. sp. conglutinans race 2 54008</name>
    <dbReference type="NCBI Taxonomy" id="1089457"/>
    <lineage>
        <taxon>Eukaryota</taxon>
        <taxon>Fungi</taxon>
        <taxon>Dikarya</taxon>
        <taxon>Ascomycota</taxon>
        <taxon>Pezizomycotina</taxon>
        <taxon>Sordariomycetes</taxon>
        <taxon>Hypocreomycetidae</taxon>
        <taxon>Hypocreales</taxon>
        <taxon>Nectriaceae</taxon>
        <taxon>Fusarium</taxon>
        <taxon>Fusarium oxysporum species complex</taxon>
    </lineage>
</organism>
<reference evidence="1" key="1">
    <citation type="submission" date="2011-11" db="EMBL/GenBank/DDBJ databases">
        <title>The Genome Sequence of Fusarium oxysporum PHW808.</title>
        <authorList>
            <consortium name="The Broad Institute Genome Sequencing Platform"/>
            <person name="Ma L.-J."/>
            <person name="Gale L.R."/>
            <person name="Schwartz D.C."/>
            <person name="Zhou S."/>
            <person name="Corby-Kistler H."/>
            <person name="Young S.K."/>
            <person name="Zeng Q."/>
            <person name="Gargeya S."/>
            <person name="Fitzgerald M."/>
            <person name="Haas B."/>
            <person name="Abouelleil A."/>
            <person name="Alvarado L."/>
            <person name="Arachchi H.M."/>
            <person name="Berlin A."/>
            <person name="Brown A."/>
            <person name="Chapman S.B."/>
            <person name="Chen Z."/>
            <person name="Dunbar C."/>
            <person name="Freedman E."/>
            <person name="Gearin G."/>
            <person name="Goldberg J."/>
            <person name="Griggs A."/>
            <person name="Gujja S."/>
            <person name="Heiman D."/>
            <person name="Howarth C."/>
            <person name="Larson L."/>
            <person name="Lui A."/>
            <person name="MacDonald P.J.P."/>
            <person name="Montmayeur A."/>
            <person name="Murphy C."/>
            <person name="Neiman D."/>
            <person name="Pearson M."/>
            <person name="Priest M."/>
            <person name="Roberts A."/>
            <person name="Saif S."/>
            <person name="Shea T."/>
            <person name="Shenoy N."/>
            <person name="Sisk P."/>
            <person name="Stolte C."/>
            <person name="Sykes S."/>
            <person name="Wortman J."/>
            <person name="Nusbaum C."/>
            <person name="Birren B."/>
        </authorList>
    </citation>
    <scope>NUCLEOTIDE SEQUENCE [LARGE SCALE GENOMIC DNA]</scope>
    <source>
        <strain evidence="1">54008</strain>
    </source>
</reference>
<reference evidence="1" key="2">
    <citation type="submission" date="2014-03" db="EMBL/GenBank/DDBJ databases">
        <title>The Genome Annotation of Fusarium oxysporum PHW808.</title>
        <authorList>
            <consortium name="The Broad Institute Genomics Platform"/>
            <person name="Ma L.-J."/>
            <person name="Corby-Kistler H."/>
            <person name="Broz K."/>
            <person name="Gale L.R."/>
            <person name="Jonkers W."/>
            <person name="O'Donnell K."/>
            <person name="Ploetz R."/>
            <person name="Steinberg C."/>
            <person name="Schwartz D.C."/>
            <person name="VanEtten H."/>
            <person name="Zhou S."/>
            <person name="Young S.K."/>
            <person name="Zeng Q."/>
            <person name="Gargeya S."/>
            <person name="Fitzgerald M."/>
            <person name="Abouelleil A."/>
            <person name="Alvarado L."/>
            <person name="Chapman S.B."/>
            <person name="Gainer-Dewar J."/>
            <person name="Goldberg J."/>
            <person name="Griggs A."/>
            <person name="Gujja S."/>
            <person name="Hansen M."/>
            <person name="Howarth C."/>
            <person name="Imamovic A."/>
            <person name="Ireland A."/>
            <person name="Larimer J."/>
            <person name="McCowan C."/>
            <person name="Murphy C."/>
            <person name="Pearson M."/>
            <person name="Poon T.W."/>
            <person name="Priest M."/>
            <person name="Roberts A."/>
            <person name="Saif S."/>
            <person name="Shea T."/>
            <person name="Sykes S."/>
            <person name="Wortman J."/>
            <person name="Nusbaum C."/>
            <person name="Birren B."/>
        </authorList>
    </citation>
    <scope>NUCLEOTIDE SEQUENCE</scope>
    <source>
        <strain evidence="1">54008</strain>
    </source>
</reference>
<dbReference type="AlphaFoldDB" id="X0GV25"/>
<dbReference type="HOGENOM" id="CLU_3111920_0_0_1"/>
<gene>
    <name evidence="1" type="ORF">FOPG_19972</name>
</gene>
<name>X0GV25_FUSOX</name>
<dbReference type="EMBL" id="KK034784">
    <property type="protein sequence ID" value="EXL63755.1"/>
    <property type="molecule type" value="Genomic_DNA"/>
</dbReference>
<dbReference type="Proteomes" id="UP000030676">
    <property type="component" value="Unassembled WGS sequence"/>
</dbReference>
<evidence type="ECO:0000313" key="1">
    <source>
        <dbReference type="EMBL" id="EXL63755.1"/>
    </source>
</evidence>
<sequence>MARSSALWFNGLCNRYTIIAVSGWPEGVQFPLAAFGIAAHKGAYVTQRGTA</sequence>
<accession>X0GV25</accession>
<protein>
    <submittedName>
        <fullName evidence="1">Uncharacterized protein</fullName>
    </submittedName>
</protein>
<proteinExistence type="predicted"/>
<feature type="non-terminal residue" evidence="1">
    <location>
        <position position="51"/>
    </location>
</feature>